<protein>
    <submittedName>
        <fullName evidence="1">Uncharacterized protein</fullName>
    </submittedName>
</protein>
<reference evidence="1" key="1">
    <citation type="submission" date="2014-11" db="EMBL/GenBank/DDBJ databases">
        <authorList>
            <person name="Otto D Thomas"/>
            <person name="Naeem Raeece"/>
        </authorList>
    </citation>
    <scope>NUCLEOTIDE SEQUENCE</scope>
</reference>
<sequence length="149" mass="16659">MWPTMSAGKGSFKLQDWEEIVRVSAKLIDWQNAAVIDKAKKALHLCTCITQPFGGTRLYGAPEVVNAHESVFSEALHGRNDLVSLSLVAQDMWEGNNDFPPEVLRRWYSEAKCCSYSPTILKKPLVGTMLGLSLLLKMLDHLVEEVQQA</sequence>
<gene>
    <name evidence="1" type="ORF">Cvel_10880</name>
</gene>
<dbReference type="VEuPathDB" id="CryptoDB:Cvel_10880"/>
<accession>A0A0G4I4F6</accession>
<dbReference type="EMBL" id="CDMZ01005062">
    <property type="protein sequence ID" value="CEM51815.1"/>
    <property type="molecule type" value="Genomic_DNA"/>
</dbReference>
<name>A0A0G4I4F6_9ALVE</name>
<proteinExistence type="predicted"/>
<organism evidence="1">
    <name type="scientific">Chromera velia CCMP2878</name>
    <dbReference type="NCBI Taxonomy" id="1169474"/>
    <lineage>
        <taxon>Eukaryota</taxon>
        <taxon>Sar</taxon>
        <taxon>Alveolata</taxon>
        <taxon>Colpodellida</taxon>
        <taxon>Chromeraceae</taxon>
        <taxon>Chromera</taxon>
    </lineage>
</organism>
<evidence type="ECO:0000313" key="1">
    <source>
        <dbReference type="EMBL" id="CEM51815.1"/>
    </source>
</evidence>
<dbReference type="AlphaFoldDB" id="A0A0G4I4F6"/>